<evidence type="ECO:0000256" key="1">
    <source>
        <dbReference type="ARBA" id="ARBA00022723"/>
    </source>
</evidence>
<dbReference type="PANTHER" id="PTHR20922:SF13">
    <property type="entry name" value="DNL-TYPE ZINC FINGER PROTEIN"/>
    <property type="match status" value="1"/>
</dbReference>
<evidence type="ECO:0000256" key="4">
    <source>
        <dbReference type="PROSITE-ProRule" id="PRU00834"/>
    </source>
</evidence>
<comment type="caution">
    <text evidence="6">The sequence shown here is derived from an EMBL/GenBank/DDBJ whole genome shotgun (WGS) entry which is preliminary data.</text>
</comment>
<keyword evidence="3" id="KW-0862">Zinc</keyword>
<evidence type="ECO:0000259" key="5">
    <source>
        <dbReference type="PROSITE" id="PS51501"/>
    </source>
</evidence>
<dbReference type="PROSITE" id="PS51501">
    <property type="entry name" value="ZF_DNL"/>
    <property type="match status" value="1"/>
</dbReference>
<dbReference type="AlphaFoldDB" id="A0AAD5FEQ1"/>
<sequence length="183" mass="20518">MSLATRCRFCLGLFRSKVNTRVSSGGLHLNTRVFGGKWTVNPVIQNQINSDIVDFRRTFHTSTAAWSDEVGNIQSKNYHLVYTCKVCSTRSMKKISKMAYHNGVVIVTCPGCQNHHIIADNLGWFSDLEGKRNIEEILAAKGETVKRNADDAAIEIIVEETIKEAMQRSEDEENAPVKKSENS</sequence>
<gene>
    <name evidence="6" type="ORF">C0J50_4631</name>
</gene>
<proteinExistence type="predicted"/>
<keyword evidence="2 4" id="KW-0863">Zinc-finger</keyword>
<dbReference type="Pfam" id="PF05180">
    <property type="entry name" value="zf-DNL"/>
    <property type="match status" value="1"/>
</dbReference>
<evidence type="ECO:0000313" key="6">
    <source>
        <dbReference type="EMBL" id="KAI5612899.1"/>
    </source>
</evidence>
<dbReference type="GO" id="GO:0006457">
    <property type="term" value="P:protein folding"/>
    <property type="evidence" value="ECO:0007669"/>
    <property type="project" value="TreeGrafter"/>
</dbReference>
<keyword evidence="7" id="KW-1185">Reference proteome</keyword>
<dbReference type="GO" id="GO:0050821">
    <property type="term" value="P:protein stabilization"/>
    <property type="evidence" value="ECO:0007669"/>
    <property type="project" value="TreeGrafter"/>
</dbReference>
<dbReference type="GO" id="GO:0005739">
    <property type="term" value="C:mitochondrion"/>
    <property type="evidence" value="ECO:0007669"/>
    <property type="project" value="TreeGrafter"/>
</dbReference>
<dbReference type="InterPro" id="IPR024158">
    <property type="entry name" value="Mt_import_TIM15"/>
</dbReference>
<dbReference type="Proteomes" id="UP001205998">
    <property type="component" value="Unassembled WGS sequence"/>
</dbReference>
<accession>A0AAD5FEQ1</accession>
<keyword evidence="1" id="KW-0479">Metal-binding</keyword>
<dbReference type="GO" id="GO:0008270">
    <property type="term" value="F:zinc ion binding"/>
    <property type="evidence" value="ECO:0007669"/>
    <property type="project" value="UniProtKB-KW"/>
</dbReference>
<evidence type="ECO:0000313" key="7">
    <source>
        <dbReference type="Proteomes" id="UP001205998"/>
    </source>
</evidence>
<evidence type="ECO:0000256" key="2">
    <source>
        <dbReference type="ARBA" id="ARBA00022771"/>
    </source>
</evidence>
<feature type="domain" description="DNL-type" evidence="5">
    <location>
        <begin position="73"/>
        <end position="170"/>
    </location>
</feature>
<dbReference type="EMBL" id="MU563656">
    <property type="protein sequence ID" value="KAI5612899.1"/>
    <property type="molecule type" value="Genomic_DNA"/>
</dbReference>
<dbReference type="InterPro" id="IPR007853">
    <property type="entry name" value="Znf_DNL-typ"/>
</dbReference>
<organism evidence="6 7">
    <name type="scientific">Silurus asotus</name>
    <name type="common">Amur catfish</name>
    <name type="synonym">Parasilurus asotus</name>
    <dbReference type="NCBI Taxonomy" id="30991"/>
    <lineage>
        <taxon>Eukaryota</taxon>
        <taxon>Metazoa</taxon>
        <taxon>Chordata</taxon>
        <taxon>Craniata</taxon>
        <taxon>Vertebrata</taxon>
        <taxon>Euteleostomi</taxon>
        <taxon>Actinopterygii</taxon>
        <taxon>Neopterygii</taxon>
        <taxon>Teleostei</taxon>
        <taxon>Ostariophysi</taxon>
        <taxon>Siluriformes</taxon>
        <taxon>Siluridae</taxon>
        <taxon>Silurus</taxon>
    </lineage>
</organism>
<protein>
    <submittedName>
        <fullName evidence="6">DNL-type zinc finger protein</fullName>
    </submittedName>
</protein>
<dbReference type="GO" id="GO:0030150">
    <property type="term" value="P:protein import into mitochondrial matrix"/>
    <property type="evidence" value="ECO:0007669"/>
    <property type="project" value="TreeGrafter"/>
</dbReference>
<name>A0AAD5FEQ1_SILAS</name>
<dbReference type="GO" id="GO:0051087">
    <property type="term" value="F:protein-folding chaperone binding"/>
    <property type="evidence" value="ECO:0007669"/>
    <property type="project" value="TreeGrafter"/>
</dbReference>
<reference evidence="6" key="1">
    <citation type="submission" date="2018-07" db="EMBL/GenBank/DDBJ databases">
        <title>Comparative genomics of catfishes provides insights into carnivory and benthic adaptation.</title>
        <authorList>
            <person name="Zhang Y."/>
            <person name="Wang D."/>
            <person name="Peng Z."/>
            <person name="Zheng S."/>
            <person name="Shao F."/>
            <person name="Tao W."/>
        </authorList>
    </citation>
    <scope>NUCLEOTIDE SEQUENCE</scope>
    <source>
        <strain evidence="6">Chongqing</strain>
    </source>
</reference>
<evidence type="ECO:0000256" key="3">
    <source>
        <dbReference type="ARBA" id="ARBA00022833"/>
    </source>
</evidence>
<dbReference type="PANTHER" id="PTHR20922">
    <property type="entry name" value="DNL-TYPE ZINC FINGER PROTEIN"/>
    <property type="match status" value="1"/>
</dbReference>